<sequence>MMVRKVLLALTAALLLAVLGYGAWRVSTSAPPKRVAEAYVRALAAGDAEAALQYSSGSAAFAASRMKDSKVLAKVEDVSCSVAALGRGWAKVLATVELTLQDGSADVGWYSMDMTKTGQGWKVASFREAEPDMSGVSLFVSGAKADAAKRVFQGYLDALAAGDWQGATKYLAGPARRSQEMGAAVIGKGVVIGKVEELKAEPVWKRGEEAVIRFNYIVDGRNVSVLAFFYRTVDGWKITEIVQN</sequence>
<keyword evidence="2" id="KW-1185">Reference proteome</keyword>
<dbReference type="Proteomes" id="UP001225644">
    <property type="component" value="Unassembled WGS sequence"/>
</dbReference>
<comment type="caution">
    <text evidence="1">The sequence shown here is derived from an EMBL/GenBank/DDBJ whole genome shotgun (WGS) entry which is preliminary data.</text>
</comment>
<gene>
    <name evidence="1" type="ORF">J2Z49_002647</name>
</gene>
<evidence type="ECO:0000313" key="1">
    <source>
        <dbReference type="EMBL" id="MDQ0287519.1"/>
    </source>
</evidence>
<dbReference type="SUPFAM" id="SSF54427">
    <property type="entry name" value="NTF2-like"/>
    <property type="match status" value="2"/>
</dbReference>
<evidence type="ECO:0000313" key="2">
    <source>
        <dbReference type="Proteomes" id="UP001225644"/>
    </source>
</evidence>
<protein>
    <recommendedName>
        <fullName evidence="3">DUF4878 domain-containing protein</fullName>
    </recommendedName>
</protein>
<dbReference type="InterPro" id="IPR032710">
    <property type="entry name" value="NTF2-like_dom_sf"/>
</dbReference>
<evidence type="ECO:0008006" key="3">
    <source>
        <dbReference type="Google" id="ProtNLM"/>
    </source>
</evidence>
<organism evidence="1 2">
    <name type="scientific">Desulfofundulus luciae</name>
    <dbReference type="NCBI Taxonomy" id="74702"/>
    <lineage>
        <taxon>Bacteria</taxon>
        <taxon>Bacillati</taxon>
        <taxon>Bacillota</taxon>
        <taxon>Clostridia</taxon>
        <taxon>Eubacteriales</taxon>
        <taxon>Peptococcaceae</taxon>
        <taxon>Desulfofundulus</taxon>
    </lineage>
</organism>
<dbReference type="EMBL" id="JAUSUX010000028">
    <property type="protein sequence ID" value="MDQ0287519.1"/>
    <property type="molecule type" value="Genomic_DNA"/>
</dbReference>
<proteinExistence type="predicted"/>
<reference evidence="1 2" key="1">
    <citation type="submission" date="2023-07" db="EMBL/GenBank/DDBJ databases">
        <title>Genomic Encyclopedia of Type Strains, Phase IV (KMG-IV): sequencing the most valuable type-strain genomes for metagenomic binning, comparative biology and taxonomic classification.</title>
        <authorList>
            <person name="Goeker M."/>
        </authorList>
    </citation>
    <scope>NUCLEOTIDE SEQUENCE [LARGE SCALE GENOMIC DNA]</scope>
    <source>
        <strain evidence="1 2">DSM 12396</strain>
    </source>
</reference>
<accession>A0ABU0B471</accession>
<name>A0ABU0B471_9FIRM</name>